<gene>
    <name evidence="6" type="ORF">L0665_00545</name>
</gene>
<dbReference type="RefSeq" id="WP_274923781.1">
    <property type="nucleotide sequence ID" value="NZ_JAKELO010000002.1"/>
</dbReference>
<dbReference type="GO" id="GO:0051539">
    <property type="term" value="F:4 iron, 4 sulfur cluster binding"/>
    <property type="evidence" value="ECO:0007669"/>
    <property type="project" value="UniProtKB-KW"/>
</dbReference>
<evidence type="ECO:0000256" key="3">
    <source>
        <dbReference type="ARBA" id="ARBA00023004"/>
    </source>
</evidence>
<name>A0A9Q4KTU4_9EURY</name>
<dbReference type="PROSITE" id="PS51656">
    <property type="entry name" value="4FE4S"/>
    <property type="match status" value="1"/>
</dbReference>
<evidence type="ECO:0000256" key="2">
    <source>
        <dbReference type="ARBA" id="ARBA00022723"/>
    </source>
</evidence>
<keyword evidence="1" id="KW-0004">4Fe-4S</keyword>
<dbReference type="Pfam" id="PF09918">
    <property type="entry name" value="DUF2148"/>
    <property type="match status" value="1"/>
</dbReference>
<reference evidence="6" key="1">
    <citation type="submission" date="2022-01" db="EMBL/GenBank/DDBJ databases">
        <title>Draft genome of Methanogenium marinum DSM 15558.</title>
        <authorList>
            <person name="Chen S.-C."/>
            <person name="You Y.-T."/>
        </authorList>
    </citation>
    <scope>NUCLEOTIDE SEQUENCE</scope>
    <source>
        <strain evidence="6">DSM 15558</strain>
    </source>
</reference>
<evidence type="ECO:0000313" key="7">
    <source>
        <dbReference type="Proteomes" id="UP001143747"/>
    </source>
</evidence>
<dbReference type="Pfam" id="PF04060">
    <property type="entry name" value="FeS"/>
    <property type="match status" value="1"/>
</dbReference>
<keyword evidence="2" id="KW-0479">Metal-binding</keyword>
<dbReference type="PANTHER" id="PTHR40101">
    <property type="entry name" value="CONSERVED PROTEIN"/>
    <property type="match status" value="1"/>
</dbReference>
<feature type="domain" description="4Fe-4S" evidence="5">
    <location>
        <begin position="69"/>
        <end position="134"/>
    </location>
</feature>
<evidence type="ECO:0000313" key="6">
    <source>
        <dbReference type="EMBL" id="MDE4907116.1"/>
    </source>
</evidence>
<dbReference type="InterPro" id="IPR007202">
    <property type="entry name" value="4Fe-4S_dom"/>
</dbReference>
<dbReference type="Proteomes" id="UP001143747">
    <property type="component" value="Unassembled WGS sequence"/>
</dbReference>
<sequence length="182" mass="19030">MNPETRAAGMVADLMVLSARTAPKGKATDSISAVVKTGDELKPLAEEMKRIGERDKIGFFIRDAGNIASADACVIIGCEGGTILGLNCGGCGYATCKEMADAWSERDQNQPFSGPNCVIKMADLGIALGSAVKTASIHNLDNRIMYSAGVAALSLGWLPGCSVAYAIPVRAGGKNIFFDRKV</sequence>
<keyword evidence="7" id="KW-1185">Reference proteome</keyword>
<keyword evidence="4" id="KW-0411">Iron-sulfur</keyword>
<organism evidence="6 7">
    <name type="scientific">Methanogenium marinum</name>
    <dbReference type="NCBI Taxonomy" id="348610"/>
    <lineage>
        <taxon>Archaea</taxon>
        <taxon>Methanobacteriati</taxon>
        <taxon>Methanobacteriota</taxon>
        <taxon>Stenosarchaea group</taxon>
        <taxon>Methanomicrobia</taxon>
        <taxon>Methanomicrobiales</taxon>
        <taxon>Methanomicrobiaceae</taxon>
        <taxon>Methanogenium</taxon>
    </lineage>
</organism>
<dbReference type="GO" id="GO:0046872">
    <property type="term" value="F:metal ion binding"/>
    <property type="evidence" value="ECO:0007669"/>
    <property type="project" value="UniProtKB-KW"/>
</dbReference>
<comment type="caution">
    <text evidence="6">The sequence shown here is derived from an EMBL/GenBank/DDBJ whole genome shotgun (WGS) entry which is preliminary data.</text>
</comment>
<evidence type="ECO:0000256" key="1">
    <source>
        <dbReference type="ARBA" id="ARBA00022485"/>
    </source>
</evidence>
<dbReference type="InterPro" id="IPR019224">
    <property type="entry name" value="DUF2148"/>
</dbReference>
<dbReference type="AlphaFoldDB" id="A0A9Q4KTU4"/>
<protein>
    <submittedName>
        <fullName evidence="6">DUF2148 domain-containing protein</fullName>
    </submittedName>
</protein>
<evidence type="ECO:0000259" key="5">
    <source>
        <dbReference type="PROSITE" id="PS51656"/>
    </source>
</evidence>
<keyword evidence="3" id="KW-0408">Iron</keyword>
<dbReference type="EMBL" id="JAKELO010000002">
    <property type="protein sequence ID" value="MDE4907116.1"/>
    <property type="molecule type" value="Genomic_DNA"/>
</dbReference>
<dbReference type="PANTHER" id="PTHR40101:SF1">
    <property type="entry name" value="4FE-4S DOMAIN-CONTAINING PROTEIN"/>
    <property type="match status" value="1"/>
</dbReference>
<proteinExistence type="predicted"/>
<evidence type="ECO:0000256" key="4">
    <source>
        <dbReference type="ARBA" id="ARBA00023014"/>
    </source>
</evidence>
<accession>A0A9Q4KTU4</accession>